<evidence type="ECO:0000313" key="2">
    <source>
        <dbReference type="EMBL" id="KAF8767580.1"/>
    </source>
</evidence>
<reference evidence="2" key="1">
    <citation type="journal article" date="2020" name="bioRxiv">
        <title>Chromosome-level reference genome of the European wasp spider Argiope bruennichi: a resource for studies on range expansion and evolutionary adaptation.</title>
        <authorList>
            <person name="Sheffer M.M."/>
            <person name="Hoppe A."/>
            <person name="Krehenwinkel H."/>
            <person name="Uhl G."/>
            <person name="Kuss A.W."/>
            <person name="Jensen L."/>
            <person name="Jensen C."/>
            <person name="Gillespie R.G."/>
            <person name="Hoff K.J."/>
            <person name="Prost S."/>
        </authorList>
    </citation>
    <scope>NUCLEOTIDE SEQUENCE</scope>
</reference>
<evidence type="ECO:0000313" key="3">
    <source>
        <dbReference type="Proteomes" id="UP000807504"/>
    </source>
</evidence>
<reference evidence="2" key="2">
    <citation type="submission" date="2020-06" db="EMBL/GenBank/DDBJ databases">
        <authorList>
            <person name="Sheffer M."/>
        </authorList>
    </citation>
    <scope>NUCLEOTIDE SEQUENCE</scope>
</reference>
<dbReference type="EMBL" id="JABXBU010002230">
    <property type="protein sequence ID" value="KAF8767580.1"/>
    <property type="molecule type" value="Genomic_DNA"/>
</dbReference>
<feature type="chain" id="PRO_5035934465" evidence="1">
    <location>
        <begin position="21"/>
        <end position="160"/>
    </location>
</feature>
<dbReference type="AlphaFoldDB" id="A0A8T0E8B8"/>
<organism evidence="2 3">
    <name type="scientific">Argiope bruennichi</name>
    <name type="common">Wasp spider</name>
    <name type="synonym">Aranea bruennichi</name>
    <dbReference type="NCBI Taxonomy" id="94029"/>
    <lineage>
        <taxon>Eukaryota</taxon>
        <taxon>Metazoa</taxon>
        <taxon>Ecdysozoa</taxon>
        <taxon>Arthropoda</taxon>
        <taxon>Chelicerata</taxon>
        <taxon>Arachnida</taxon>
        <taxon>Araneae</taxon>
        <taxon>Araneomorphae</taxon>
        <taxon>Entelegynae</taxon>
        <taxon>Araneoidea</taxon>
        <taxon>Araneidae</taxon>
        <taxon>Argiope</taxon>
    </lineage>
</organism>
<name>A0A8T0E8B8_ARGBR</name>
<sequence length="160" mass="18405">MFHIYSVFNLLVFAPIFVSCDDKAEESLNFLELDKCFRTVTCNLGSEAFETTRQCYDLLEPENFNFLVNMVKQSAIKAGMQLIADDLDGLHGEYCAFTEEQKTIMYEYNAEPLMEELGAICSNFKKRNQCKNYKSFLRCGLEFMGKFASEGKCYITGFNK</sequence>
<accession>A0A8T0E8B8</accession>
<keyword evidence="3" id="KW-1185">Reference proteome</keyword>
<comment type="caution">
    <text evidence="2">The sequence shown here is derived from an EMBL/GenBank/DDBJ whole genome shotgun (WGS) entry which is preliminary data.</text>
</comment>
<keyword evidence="1" id="KW-0732">Signal</keyword>
<proteinExistence type="predicted"/>
<evidence type="ECO:0000256" key="1">
    <source>
        <dbReference type="SAM" id="SignalP"/>
    </source>
</evidence>
<feature type="signal peptide" evidence="1">
    <location>
        <begin position="1"/>
        <end position="20"/>
    </location>
</feature>
<protein>
    <submittedName>
        <fullName evidence="2">Uncharacterized protein</fullName>
    </submittedName>
</protein>
<dbReference type="Proteomes" id="UP000807504">
    <property type="component" value="Unassembled WGS sequence"/>
</dbReference>
<gene>
    <name evidence="2" type="ORF">HNY73_020515</name>
</gene>